<protein>
    <submittedName>
        <fullName evidence="2">Uncharacterized protein</fullName>
    </submittedName>
</protein>
<reference evidence="3" key="1">
    <citation type="submission" date="2016-09" db="EMBL/GenBank/DDBJ databases">
        <authorList>
            <person name="Guldener U."/>
        </authorList>
    </citation>
    <scope>NUCLEOTIDE SEQUENCE [LARGE SCALE GENOMIC DNA]</scope>
    <source>
        <strain evidence="3">V64-1</strain>
    </source>
</reference>
<feature type="region of interest" description="Disordered" evidence="1">
    <location>
        <begin position="10"/>
        <end position="62"/>
    </location>
</feature>
<dbReference type="AlphaFoldDB" id="A0A2H3SY68"/>
<evidence type="ECO:0000313" key="3">
    <source>
        <dbReference type="Proteomes" id="UP000219369"/>
    </source>
</evidence>
<gene>
    <name evidence="2" type="ORF">FRV6_05324</name>
</gene>
<evidence type="ECO:0000313" key="2">
    <source>
        <dbReference type="EMBL" id="SCO81111.1"/>
    </source>
</evidence>
<dbReference type="Proteomes" id="UP000219369">
    <property type="component" value="Unassembled WGS sequence"/>
</dbReference>
<proteinExistence type="predicted"/>
<accession>A0A2H3SY68</accession>
<dbReference type="EMBL" id="FMJY01000003">
    <property type="protein sequence ID" value="SCO81111.1"/>
    <property type="molecule type" value="Genomic_DNA"/>
</dbReference>
<sequence>MDTYLCNGIGAGSAPLSAPDTERPSKLGTYKSMNRWNNKETLKDKSSKAGFRPSTKGISELG</sequence>
<feature type="compositionally biased region" description="Basic and acidic residues" evidence="1">
    <location>
        <begin position="37"/>
        <end position="47"/>
    </location>
</feature>
<organism evidence="2 3">
    <name type="scientific">Fusarium oxysporum</name>
    <name type="common">Fusarium vascular wilt</name>
    <dbReference type="NCBI Taxonomy" id="5507"/>
    <lineage>
        <taxon>Eukaryota</taxon>
        <taxon>Fungi</taxon>
        <taxon>Dikarya</taxon>
        <taxon>Ascomycota</taxon>
        <taxon>Pezizomycotina</taxon>
        <taxon>Sordariomycetes</taxon>
        <taxon>Hypocreomycetidae</taxon>
        <taxon>Hypocreales</taxon>
        <taxon>Nectriaceae</taxon>
        <taxon>Fusarium</taxon>
        <taxon>Fusarium oxysporum species complex</taxon>
    </lineage>
</organism>
<evidence type="ECO:0000256" key="1">
    <source>
        <dbReference type="SAM" id="MobiDB-lite"/>
    </source>
</evidence>
<name>A0A2H3SY68_FUSOX</name>